<keyword evidence="11 13" id="KW-0406">Ion transport</keyword>
<sequence>MSTKELLTLSLGSIGVVYGDIGTSPLYAFREALRPVASDGIADFEVIGLVSLMLWTLTVIVTIKYVSFLLRADNNGEGGTLALLALLSKQVGEKRRDFLLALGLVGAALFLGDAMITPALSILSAVEGLKLVAPDLSQFVIPISVAILVALFVVQARGTGAVAKAFGPITLVWFIVMALGGVIHISDDLSIFAAINPWHAVWFVFHGGWAGFVVLGAVFLTVTGAEALYADLGHFGRRSIQWAWFVVVFPALTLNYLGQGAFILKNPAAASDPFFLMFPKLAVLPVVILATAATIIASQAVITGAFSMTQQAMHLGFLPRMQVDITSAANTGQIYLPGINKVLLFGVMLLVLIFQTSESLATAYGISVTGAMVVTTIMFFDFLRFHKRWSTTASLLVVLPLVALELVFLSSNLLKIHDGGYVPILIAGLTVVVMWTWRRGAAILVAKAKRDHIPLQGFIASISRKGAHAVNRVPGTAVFLTSRPDATPPALLHNLKHNHALHEANVILTVRTEDVPTVPPDERGHFEALSDGFSIVTLRFGFMEEPNINQALGGLRKEGFKFDIMTTSFYLGRRKIISDPNSGMPGWQDRLFITMASAAADPSDYFELPANRVVEMGAQVSV</sequence>
<accession>A0A936YUB4</accession>
<dbReference type="PANTHER" id="PTHR30540">
    <property type="entry name" value="OSMOTIC STRESS POTASSIUM TRANSPORTER"/>
    <property type="match status" value="1"/>
</dbReference>
<proteinExistence type="inferred from homology"/>
<gene>
    <name evidence="13" type="primary">kup</name>
    <name evidence="16" type="ORF">JJB09_24355</name>
</gene>
<dbReference type="Pfam" id="PF02705">
    <property type="entry name" value="K_trans"/>
    <property type="match status" value="1"/>
</dbReference>
<reference evidence="16" key="1">
    <citation type="submission" date="2021-01" db="EMBL/GenBank/DDBJ databases">
        <title>Rhizobium sp. strain KVB221 16S ribosomal RNA gene Genome sequencing and assembly.</title>
        <authorList>
            <person name="Kang M."/>
        </authorList>
    </citation>
    <scope>NUCLEOTIDE SEQUENCE</scope>
    <source>
        <strain evidence="16">KVB221</strain>
    </source>
</reference>
<keyword evidence="3 13" id="KW-0813">Transport</keyword>
<evidence type="ECO:0000256" key="5">
    <source>
        <dbReference type="ARBA" id="ARBA00022519"/>
    </source>
</evidence>
<feature type="transmembrane region" description="Helical" evidence="13">
    <location>
        <begin position="98"/>
        <end position="116"/>
    </location>
</feature>
<keyword evidence="17" id="KW-1185">Reference proteome</keyword>
<evidence type="ECO:0000256" key="2">
    <source>
        <dbReference type="ARBA" id="ARBA00007019"/>
    </source>
</evidence>
<feature type="transmembrane region" description="Helical" evidence="13">
    <location>
        <begin position="334"/>
        <end position="355"/>
    </location>
</feature>
<keyword evidence="12 13" id="KW-0472">Membrane</keyword>
<organism evidence="16 17">
    <name type="scientific">Rhizobium setariae</name>
    <dbReference type="NCBI Taxonomy" id="2801340"/>
    <lineage>
        <taxon>Bacteria</taxon>
        <taxon>Pseudomonadati</taxon>
        <taxon>Pseudomonadota</taxon>
        <taxon>Alphaproteobacteria</taxon>
        <taxon>Hyphomicrobiales</taxon>
        <taxon>Rhizobiaceae</taxon>
        <taxon>Rhizobium/Agrobacterium group</taxon>
        <taxon>Rhizobium</taxon>
    </lineage>
</organism>
<evidence type="ECO:0000259" key="15">
    <source>
        <dbReference type="Pfam" id="PF22776"/>
    </source>
</evidence>
<feature type="transmembrane region" description="Helical" evidence="13">
    <location>
        <begin position="242"/>
        <end position="262"/>
    </location>
</feature>
<dbReference type="GO" id="GO:0015293">
    <property type="term" value="F:symporter activity"/>
    <property type="evidence" value="ECO:0007669"/>
    <property type="project" value="UniProtKB-UniRule"/>
</dbReference>
<evidence type="ECO:0000259" key="14">
    <source>
        <dbReference type="Pfam" id="PF02705"/>
    </source>
</evidence>
<dbReference type="Proteomes" id="UP000633219">
    <property type="component" value="Unassembled WGS sequence"/>
</dbReference>
<feature type="domain" description="K+ potassium transporter integral membrane" evidence="14">
    <location>
        <begin position="10"/>
        <end position="460"/>
    </location>
</feature>
<keyword evidence="8 13" id="KW-0769">Symport</keyword>
<keyword evidence="9 13" id="KW-0630">Potassium</keyword>
<comment type="subcellular location">
    <subcellularLocation>
        <location evidence="13">Cell membrane</location>
        <topology evidence="13">Multi-pass membrane protein</topology>
    </subcellularLocation>
    <subcellularLocation>
        <location evidence="1">Membrane</location>
        <topology evidence="1">Multi-pass membrane protein</topology>
    </subcellularLocation>
</comment>
<dbReference type="InterPro" id="IPR003855">
    <property type="entry name" value="K+_transporter"/>
</dbReference>
<dbReference type="Pfam" id="PF22776">
    <property type="entry name" value="K_trans_C"/>
    <property type="match status" value="1"/>
</dbReference>
<dbReference type="GO" id="GO:0015079">
    <property type="term" value="F:potassium ion transmembrane transporter activity"/>
    <property type="evidence" value="ECO:0007669"/>
    <property type="project" value="UniProtKB-UniRule"/>
</dbReference>
<evidence type="ECO:0000313" key="16">
    <source>
        <dbReference type="EMBL" id="MBL0375152.1"/>
    </source>
</evidence>
<evidence type="ECO:0000256" key="4">
    <source>
        <dbReference type="ARBA" id="ARBA00022475"/>
    </source>
</evidence>
<feature type="transmembrane region" description="Helical" evidence="13">
    <location>
        <begin position="46"/>
        <end position="66"/>
    </location>
</feature>
<evidence type="ECO:0000256" key="3">
    <source>
        <dbReference type="ARBA" id="ARBA00022448"/>
    </source>
</evidence>
<feature type="transmembrane region" description="Helical" evidence="13">
    <location>
        <begin position="206"/>
        <end position="230"/>
    </location>
</feature>
<evidence type="ECO:0000256" key="12">
    <source>
        <dbReference type="ARBA" id="ARBA00023136"/>
    </source>
</evidence>
<evidence type="ECO:0000313" key="17">
    <source>
        <dbReference type="Proteomes" id="UP000633219"/>
    </source>
</evidence>
<dbReference type="InterPro" id="IPR053952">
    <property type="entry name" value="K_trans_C"/>
</dbReference>
<comment type="function">
    <text evidence="13">Transport of potassium into the cell. Likely operates as a K(+):H(+) symporter.</text>
</comment>
<comment type="similarity">
    <text evidence="2 13">Belongs to the HAK/KUP transporter (TC 2.A.72) family.</text>
</comment>
<dbReference type="EMBL" id="JAEQNC010000019">
    <property type="protein sequence ID" value="MBL0375152.1"/>
    <property type="molecule type" value="Genomic_DNA"/>
</dbReference>
<dbReference type="InterPro" id="IPR023051">
    <property type="entry name" value="Kup"/>
</dbReference>
<dbReference type="GO" id="GO:0005886">
    <property type="term" value="C:plasma membrane"/>
    <property type="evidence" value="ECO:0007669"/>
    <property type="project" value="UniProtKB-SubCell"/>
</dbReference>
<feature type="transmembrane region" description="Helical" evidence="13">
    <location>
        <begin position="361"/>
        <end position="383"/>
    </location>
</feature>
<evidence type="ECO:0000256" key="10">
    <source>
        <dbReference type="ARBA" id="ARBA00022989"/>
    </source>
</evidence>
<keyword evidence="6 13" id="KW-0633">Potassium transport</keyword>
<dbReference type="PANTHER" id="PTHR30540:SF79">
    <property type="entry name" value="LOW AFFINITY POTASSIUM TRANSPORT SYSTEM PROTEIN KUP"/>
    <property type="match status" value="1"/>
</dbReference>
<keyword evidence="7 13" id="KW-0812">Transmembrane</keyword>
<evidence type="ECO:0000256" key="8">
    <source>
        <dbReference type="ARBA" id="ARBA00022847"/>
    </source>
</evidence>
<keyword evidence="4 13" id="KW-1003">Cell membrane</keyword>
<evidence type="ECO:0000256" key="6">
    <source>
        <dbReference type="ARBA" id="ARBA00022538"/>
    </source>
</evidence>
<name>A0A936YUB4_9HYPH</name>
<feature type="domain" description="K+ potassium transporter C-terminal" evidence="15">
    <location>
        <begin position="474"/>
        <end position="621"/>
    </location>
</feature>
<evidence type="ECO:0000256" key="11">
    <source>
        <dbReference type="ARBA" id="ARBA00023065"/>
    </source>
</evidence>
<dbReference type="AlphaFoldDB" id="A0A936YUB4"/>
<feature type="transmembrane region" description="Helical" evidence="13">
    <location>
        <begin position="395"/>
        <end position="414"/>
    </location>
</feature>
<dbReference type="InterPro" id="IPR053951">
    <property type="entry name" value="K_trans_N"/>
</dbReference>
<evidence type="ECO:0000256" key="9">
    <source>
        <dbReference type="ARBA" id="ARBA00022958"/>
    </source>
</evidence>
<feature type="transmembrane region" description="Helical" evidence="13">
    <location>
        <begin position="166"/>
        <end position="186"/>
    </location>
</feature>
<feature type="transmembrane region" description="Helical" evidence="13">
    <location>
        <begin position="282"/>
        <end position="306"/>
    </location>
</feature>
<feature type="transmembrane region" description="Helical" evidence="13">
    <location>
        <begin position="136"/>
        <end position="154"/>
    </location>
</feature>
<evidence type="ECO:0000256" key="13">
    <source>
        <dbReference type="HAMAP-Rule" id="MF_01522"/>
    </source>
</evidence>
<evidence type="ECO:0000256" key="7">
    <source>
        <dbReference type="ARBA" id="ARBA00022692"/>
    </source>
</evidence>
<keyword evidence="5" id="KW-0997">Cell inner membrane</keyword>
<protein>
    <recommendedName>
        <fullName evidence="13">Probable potassium transport system protein Kup</fullName>
    </recommendedName>
</protein>
<comment type="caution">
    <text evidence="16">The sequence shown here is derived from an EMBL/GenBank/DDBJ whole genome shotgun (WGS) entry which is preliminary data.</text>
</comment>
<dbReference type="RefSeq" id="WP_201663735.1">
    <property type="nucleotide sequence ID" value="NZ_JAEQNC010000019.1"/>
</dbReference>
<comment type="catalytic activity">
    <reaction evidence="13">
        <text>K(+)(in) + H(+)(in) = K(+)(out) + H(+)(out)</text>
        <dbReference type="Rhea" id="RHEA:28490"/>
        <dbReference type="ChEBI" id="CHEBI:15378"/>
        <dbReference type="ChEBI" id="CHEBI:29103"/>
    </reaction>
</comment>
<dbReference type="HAMAP" id="MF_01522">
    <property type="entry name" value="Kup"/>
    <property type="match status" value="1"/>
</dbReference>
<feature type="transmembrane region" description="Helical" evidence="13">
    <location>
        <begin position="420"/>
        <end position="437"/>
    </location>
</feature>
<evidence type="ECO:0000256" key="1">
    <source>
        <dbReference type="ARBA" id="ARBA00004141"/>
    </source>
</evidence>
<keyword evidence="10 13" id="KW-1133">Transmembrane helix</keyword>